<accession>A0A2W7BZI7</accession>
<sequence>MLFAHRLTLRLYPSGGRATWTLKTLLGEDAQFLMVVWSMIWPVTTTEAFVCTTCAVSGVIC</sequence>
<organism evidence="1 2">
    <name type="scientific">Mesorhizobium kowhaii</name>
    <dbReference type="NCBI Taxonomy" id="1300272"/>
    <lineage>
        <taxon>Bacteria</taxon>
        <taxon>Pseudomonadati</taxon>
        <taxon>Pseudomonadota</taxon>
        <taxon>Alphaproteobacteria</taxon>
        <taxon>Hyphomicrobiales</taxon>
        <taxon>Phyllobacteriaceae</taxon>
        <taxon>Mesorhizobium</taxon>
    </lineage>
</organism>
<evidence type="ECO:0000313" key="2">
    <source>
        <dbReference type="Proteomes" id="UP000248616"/>
    </source>
</evidence>
<proteinExistence type="predicted"/>
<comment type="caution">
    <text evidence="1">The sequence shown here is derived from an EMBL/GenBank/DDBJ whole genome shotgun (WGS) entry which is preliminary data.</text>
</comment>
<name>A0A2W7BZI7_9HYPH</name>
<dbReference type="AlphaFoldDB" id="A0A2W7BZI7"/>
<keyword evidence="2" id="KW-1185">Reference proteome</keyword>
<reference evidence="2" key="1">
    <citation type="submission" date="2017-03" db="EMBL/GenBank/DDBJ databases">
        <authorList>
            <person name="Safronova V.I."/>
            <person name="Sazanova A.L."/>
            <person name="Chirak E.R."/>
        </authorList>
    </citation>
    <scope>NUCLEOTIDE SEQUENCE [LARGE SCALE GENOMIC DNA]</scope>
    <source>
        <strain evidence="2">Ach-343</strain>
    </source>
</reference>
<protein>
    <submittedName>
        <fullName evidence="1">Uncharacterized protein</fullName>
    </submittedName>
</protein>
<gene>
    <name evidence="1" type="ORF">B5V02_24010</name>
</gene>
<dbReference type="EMBL" id="MZXV01000051">
    <property type="protein sequence ID" value="PZV36260.1"/>
    <property type="molecule type" value="Genomic_DNA"/>
</dbReference>
<dbReference type="Proteomes" id="UP000248616">
    <property type="component" value="Unassembled WGS sequence"/>
</dbReference>
<evidence type="ECO:0000313" key="1">
    <source>
        <dbReference type="EMBL" id="PZV36260.1"/>
    </source>
</evidence>